<protein>
    <submittedName>
        <fullName evidence="3">EAL domain-containing protein</fullName>
    </submittedName>
</protein>
<dbReference type="CDD" id="cd01948">
    <property type="entry name" value="EAL"/>
    <property type="match status" value="1"/>
</dbReference>
<evidence type="ECO:0000313" key="2">
    <source>
        <dbReference type="EMBL" id="CAE6501128.1"/>
    </source>
</evidence>
<dbReference type="AlphaFoldDB" id="A0A1I4QBD2"/>
<dbReference type="Proteomes" id="UP000199561">
    <property type="component" value="Unassembled WGS sequence"/>
</dbReference>
<keyword evidence="4" id="KW-1185">Reference proteome</keyword>
<evidence type="ECO:0000313" key="4">
    <source>
        <dbReference type="Proteomes" id="UP000199561"/>
    </source>
</evidence>
<dbReference type="GO" id="GO:0071111">
    <property type="term" value="F:cyclic-guanylate-specific phosphodiesterase activity"/>
    <property type="evidence" value="ECO:0007669"/>
    <property type="project" value="InterPro"/>
</dbReference>
<dbReference type="PROSITE" id="PS50883">
    <property type="entry name" value="EAL"/>
    <property type="match status" value="1"/>
</dbReference>
<proteinExistence type="predicted"/>
<dbReference type="PANTHER" id="PTHR33121">
    <property type="entry name" value="CYCLIC DI-GMP PHOSPHODIESTERASE PDEF"/>
    <property type="match status" value="1"/>
</dbReference>
<dbReference type="Pfam" id="PF00563">
    <property type="entry name" value="EAL"/>
    <property type="match status" value="1"/>
</dbReference>
<accession>A0A1I4QBD2</accession>
<dbReference type="SMART" id="SM00052">
    <property type="entry name" value="EAL"/>
    <property type="match status" value="1"/>
</dbReference>
<sequence>MRALARWKHPDRGYISPAEFIPLAERIGLIAPLGEFLLRRACEVAADFAKANQSIGVSVNVAPRQQLHKDFIATIERAMKDTDLPASLLLLEMTKSMVVSDMVRAAELLTHLKALGVSIALYE</sequence>
<dbReference type="InterPro" id="IPR001633">
    <property type="entry name" value="EAL_dom"/>
</dbReference>
<dbReference type="Gene3D" id="3.20.20.450">
    <property type="entry name" value="EAL domain"/>
    <property type="match status" value="1"/>
</dbReference>
<dbReference type="PANTHER" id="PTHR33121:SF79">
    <property type="entry name" value="CYCLIC DI-GMP PHOSPHODIESTERASE PDED-RELATED"/>
    <property type="match status" value="1"/>
</dbReference>
<dbReference type="InterPro" id="IPR035919">
    <property type="entry name" value="EAL_sf"/>
</dbReference>
<name>A0A1I4QBD2_9PROT</name>
<reference evidence="3 4" key="1">
    <citation type="submission" date="2016-10" db="EMBL/GenBank/DDBJ databases">
        <authorList>
            <person name="de Groot N.N."/>
        </authorList>
    </citation>
    <scope>NUCLEOTIDE SEQUENCE [LARGE SCALE GENOMIC DNA]</scope>
    <source>
        <strain evidence="3 4">Nm146</strain>
    </source>
</reference>
<dbReference type="Proteomes" id="UP000601736">
    <property type="component" value="Unassembled WGS sequence"/>
</dbReference>
<dbReference type="EMBL" id="CAJNAP010000012">
    <property type="protein sequence ID" value="CAE6501128.1"/>
    <property type="molecule type" value="Genomic_DNA"/>
</dbReference>
<reference evidence="2" key="2">
    <citation type="submission" date="2021-02" db="EMBL/GenBank/DDBJ databases">
        <authorList>
            <person name="Han P."/>
        </authorList>
    </citation>
    <scope>NUCLEOTIDE SEQUENCE</scope>
    <source>
        <strain evidence="2">Nitrosomonas nitrosa 18-3D</strain>
    </source>
</reference>
<feature type="domain" description="EAL" evidence="1">
    <location>
        <begin position="1"/>
        <end position="123"/>
    </location>
</feature>
<gene>
    <name evidence="2" type="ORF">NMYAN_20038</name>
    <name evidence="3" type="ORF">SAMN05421880_11448</name>
</gene>
<evidence type="ECO:0000259" key="1">
    <source>
        <dbReference type="PROSITE" id="PS50883"/>
    </source>
</evidence>
<dbReference type="EMBL" id="FOUF01000014">
    <property type="protein sequence ID" value="SFM37076.1"/>
    <property type="molecule type" value="Genomic_DNA"/>
</dbReference>
<dbReference type="InterPro" id="IPR050706">
    <property type="entry name" value="Cyclic-di-GMP_PDE-like"/>
</dbReference>
<organism evidence="3 4">
    <name type="scientific">Nitrosomonas nitrosa</name>
    <dbReference type="NCBI Taxonomy" id="52442"/>
    <lineage>
        <taxon>Bacteria</taxon>
        <taxon>Pseudomonadati</taxon>
        <taxon>Pseudomonadota</taxon>
        <taxon>Betaproteobacteria</taxon>
        <taxon>Nitrosomonadales</taxon>
        <taxon>Nitrosomonadaceae</taxon>
        <taxon>Nitrosomonas</taxon>
    </lineage>
</organism>
<dbReference type="STRING" id="52442.SAMN05421880_11448"/>
<dbReference type="SUPFAM" id="SSF141868">
    <property type="entry name" value="EAL domain-like"/>
    <property type="match status" value="1"/>
</dbReference>
<evidence type="ECO:0000313" key="3">
    <source>
        <dbReference type="EMBL" id="SFM37076.1"/>
    </source>
</evidence>